<dbReference type="Proteomes" id="UP000322077">
    <property type="component" value="Unassembled WGS sequence"/>
</dbReference>
<dbReference type="PANTHER" id="PTHR11102">
    <property type="entry name" value="SEL-1-LIKE PROTEIN"/>
    <property type="match status" value="1"/>
</dbReference>
<protein>
    <submittedName>
        <fullName evidence="3">Sel1 repeat family protein</fullName>
    </submittedName>
</protein>
<dbReference type="Gene3D" id="1.25.40.10">
    <property type="entry name" value="Tetratricopeptide repeat domain"/>
    <property type="match status" value="1"/>
</dbReference>
<evidence type="ECO:0000313" key="4">
    <source>
        <dbReference type="Proteomes" id="UP000322077"/>
    </source>
</evidence>
<dbReference type="Pfam" id="PF08238">
    <property type="entry name" value="Sel1"/>
    <property type="match status" value="3"/>
</dbReference>
<dbReference type="PANTHER" id="PTHR11102:SF160">
    <property type="entry name" value="ERAD-ASSOCIATED E3 UBIQUITIN-PROTEIN LIGASE COMPONENT HRD3"/>
    <property type="match status" value="1"/>
</dbReference>
<accession>A0A5D9CF25</accession>
<dbReference type="InterPro" id="IPR011990">
    <property type="entry name" value="TPR-like_helical_dom_sf"/>
</dbReference>
<keyword evidence="2" id="KW-0732">Signal</keyword>
<organism evidence="3 4">
    <name type="scientific">Sphingomonas montanisoli</name>
    <dbReference type="NCBI Taxonomy" id="2606412"/>
    <lineage>
        <taxon>Bacteria</taxon>
        <taxon>Pseudomonadati</taxon>
        <taxon>Pseudomonadota</taxon>
        <taxon>Alphaproteobacteria</taxon>
        <taxon>Sphingomonadales</taxon>
        <taxon>Sphingomonadaceae</taxon>
        <taxon>Sphingomonas</taxon>
    </lineage>
</organism>
<feature type="chain" id="PRO_5022808418" evidence="2">
    <location>
        <begin position="20"/>
        <end position="360"/>
    </location>
</feature>
<feature type="coiled-coil region" evidence="1">
    <location>
        <begin position="192"/>
        <end position="226"/>
    </location>
</feature>
<evidence type="ECO:0000256" key="1">
    <source>
        <dbReference type="SAM" id="Coils"/>
    </source>
</evidence>
<dbReference type="InterPro" id="IPR050767">
    <property type="entry name" value="Sel1_AlgK"/>
</dbReference>
<evidence type="ECO:0000313" key="3">
    <source>
        <dbReference type="EMBL" id="TZG29600.1"/>
    </source>
</evidence>
<dbReference type="SUPFAM" id="SSF81901">
    <property type="entry name" value="HCP-like"/>
    <property type="match status" value="1"/>
</dbReference>
<keyword evidence="4" id="KW-1185">Reference proteome</keyword>
<dbReference type="EMBL" id="VTOU01000001">
    <property type="protein sequence ID" value="TZG29600.1"/>
    <property type="molecule type" value="Genomic_DNA"/>
</dbReference>
<dbReference type="AlphaFoldDB" id="A0A5D9CF25"/>
<dbReference type="InterPro" id="IPR006597">
    <property type="entry name" value="Sel1-like"/>
</dbReference>
<keyword evidence="1" id="KW-0175">Coiled coil</keyword>
<comment type="caution">
    <text evidence="3">The sequence shown here is derived from an EMBL/GenBank/DDBJ whole genome shotgun (WGS) entry which is preliminary data.</text>
</comment>
<gene>
    <name evidence="3" type="ORF">FYJ91_05645</name>
</gene>
<reference evidence="3 4" key="1">
    <citation type="submission" date="2019-08" db="EMBL/GenBank/DDBJ databases">
        <authorList>
            <person name="Wang G."/>
            <person name="Xu Z."/>
        </authorList>
    </citation>
    <scope>NUCLEOTIDE SEQUENCE [LARGE SCALE GENOMIC DNA]</scope>
    <source>
        <strain evidence="3 4">ZX</strain>
    </source>
</reference>
<evidence type="ECO:0000256" key="2">
    <source>
        <dbReference type="SAM" id="SignalP"/>
    </source>
</evidence>
<proteinExistence type="predicted"/>
<dbReference type="SMART" id="SM00671">
    <property type="entry name" value="SEL1"/>
    <property type="match status" value="3"/>
</dbReference>
<name>A0A5D9CF25_9SPHN</name>
<feature type="signal peptide" evidence="2">
    <location>
        <begin position="1"/>
        <end position="19"/>
    </location>
</feature>
<sequence length="360" mass="38451">MRICGLVTFALFLCAAADAQTSSQDCRSATIAKADGTREERRYCRDSSGTFVPAGTRALAAAPLPSRAELTYQGRYVMTVTRPGPAMRRLDVQSFLRSAGKSTEIEGTTTILLRFNGSAVTGSISATGGWHGAGLTGTVGNGMCRLAAEDGSLSIEGSCGRTGFKGRISGRGAGTTLSGRFETSAKTVIDVAEREQQREDAAAAAREEARRKAEAQRQAMAQLEARAAAGNVEAMWVAGMTYESGEKIGQDYAKAAAWYQRAAAKGFGPAYRGLARLYYEGNGVPQSKARAFDNFLACANAAELKDFYESKTGCMYLAAQSLYLGIGVVRNEAAAARWFRACAARKNDDCIEWINEHGVR</sequence>